<sequence length="326" mass="36971">MKNAILTTFLMLTSLIYSQEYSRITIEPSIGITQIQDVASFAFANYNVGGRYMLNNKFGVRVSATYTDNIENYYSANIQGIINVGRVLNFEEFTKVYTILLGVGGDYTYLHKIHNPKIFRENSNFHLMTSIDNLYKINNKLALKASLNVVTGINDLQESELYTTNSFGINLGVSYTLGKKDHIDWSVKNMDPIIIDSTKTIIEKPVINNYITKETDSNYSQNEYVFFDNNESEIKATGLNAISKIVNYLKAYPEKEVTLIGYASNTDNTTVDYDNALSEKRAQVIFEKLSELGISAGRINLEFRGKDADKVKSSFEFARRVELIIR</sequence>
<gene>
    <name evidence="3" type="ORF">FF125_08600</name>
</gene>
<evidence type="ECO:0000259" key="2">
    <source>
        <dbReference type="PROSITE" id="PS51123"/>
    </source>
</evidence>
<dbReference type="AlphaFoldDB" id="A0A5B7TTR1"/>
<dbReference type="OrthoDB" id="1522982at2"/>
<dbReference type="Pfam" id="PF00691">
    <property type="entry name" value="OmpA"/>
    <property type="match status" value="1"/>
</dbReference>
<dbReference type="InterPro" id="IPR036737">
    <property type="entry name" value="OmpA-like_sf"/>
</dbReference>
<keyword evidence="4" id="KW-1185">Reference proteome</keyword>
<name>A0A5B7TTR1_9FLAO</name>
<feature type="domain" description="OmpA-like" evidence="2">
    <location>
        <begin position="214"/>
        <end position="326"/>
    </location>
</feature>
<dbReference type="CDD" id="cd07185">
    <property type="entry name" value="OmpA_C-like"/>
    <property type="match status" value="1"/>
</dbReference>
<evidence type="ECO:0000256" key="1">
    <source>
        <dbReference type="PROSITE-ProRule" id="PRU00473"/>
    </source>
</evidence>
<evidence type="ECO:0000313" key="4">
    <source>
        <dbReference type="Proteomes" id="UP000306229"/>
    </source>
</evidence>
<dbReference type="PROSITE" id="PS51123">
    <property type="entry name" value="OMPA_2"/>
    <property type="match status" value="1"/>
</dbReference>
<protein>
    <submittedName>
        <fullName evidence="3">OmpA family protein</fullName>
    </submittedName>
</protein>
<dbReference type="EMBL" id="CP040749">
    <property type="protein sequence ID" value="QCX38486.1"/>
    <property type="molecule type" value="Genomic_DNA"/>
</dbReference>
<dbReference type="RefSeq" id="WP_138949383.1">
    <property type="nucleotide sequence ID" value="NZ_CP040749.1"/>
</dbReference>
<keyword evidence="1" id="KW-0472">Membrane</keyword>
<reference evidence="3 4" key="1">
    <citation type="submission" date="2019-05" db="EMBL/GenBank/DDBJ databases">
        <title>Algicella ahnfeltiae gen. nov., sp. nov., a novel marine bacterium of the family Flavobacteriaceae isolated from a red alga.</title>
        <authorList>
            <person name="Nedashkovskaya O.I."/>
            <person name="Kukhlevskiy A.D."/>
            <person name="Kim S.-G."/>
            <person name="Zhukova N.V."/>
            <person name="Mikhailov V.V."/>
        </authorList>
    </citation>
    <scope>NUCLEOTIDE SEQUENCE [LARGE SCALE GENOMIC DNA]</scope>
    <source>
        <strain evidence="3 4">10Alg115</strain>
    </source>
</reference>
<organism evidence="3 4">
    <name type="scientific">Aureibaculum algae</name>
    <dbReference type="NCBI Taxonomy" id="2584122"/>
    <lineage>
        <taxon>Bacteria</taxon>
        <taxon>Pseudomonadati</taxon>
        <taxon>Bacteroidota</taxon>
        <taxon>Flavobacteriia</taxon>
        <taxon>Flavobacteriales</taxon>
        <taxon>Flavobacteriaceae</taxon>
        <taxon>Aureibaculum</taxon>
    </lineage>
</organism>
<dbReference type="InterPro" id="IPR006665">
    <property type="entry name" value="OmpA-like"/>
</dbReference>
<accession>A0A5B7TTR1</accession>
<evidence type="ECO:0000313" key="3">
    <source>
        <dbReference type="EMBL" id="QCX38486.1"/>
    </source>
</evidence>
<dbReference type="Proteomes" id="UP000306229">
    <property type="component" value="Chromosome"/>
</dbReference>
<dbReference type="SUPFAM" id="SSF103088">
    <property type="entry name" value="OmpA-like"/>
    <property type="match status" value="1"/>
</dbReference>
<dbReference type="Gene3D" id="3.30.1330.60">
    <property type="entry name" value="OmpA-like domain"/>
    <property type="match status" value="1"/>
</dbReference>
<proteinExistence type="predicted"/>
<dbReference type="GO" id="GO:0016020">
    <property type="term" value="C:membrane"/>
    <property type="evidence" value="ECO:0007669"/>
    <property type="project" value="UniProtKB-UniRule"/>
</dbReference>
<dbReference type="KEGG" id="fbe:FF125_08600"/>